<dbReference type="Pfam" id="PF02082">
    <property type="entry name" value="Rrf2"/>
    <property type="match status" value="1"/>
</dbReference>
<proteinExistence type="predicted"/>
<evidence type="ECO:0000313" key="2">
    <source>
        <dbReference type="EMBL" id="HGH60139.1"/>
    </source>
</evidence>
<evidence type="ECO:0000256" key="1">
    <source>
        <dbReference type="ARBA" id="ARBA00023125"/>
    </source>
</evidence>
<dbReference type="NCBIfam" id="TIGR00738">
    <property type="entry name" value="rrf2_super"/>
    <property type="match status" value="1"/>
</dbReference>
<dbReference type="PROSITE" id="PS51197">
    <property type="entry name" value="HTH_RRF2_2"/>
    <property type="match status" value="1"/>
</dbReference>
<dbReference type="InterPro" id="IPR030489">
    <property type="entry name" value="TR_Rrf2-type_CS"/>
</dbReference>
<dbReference type="PROSITE" id="PS01332">
    <property type="entry name" value="HTH_RRF2_1"/>
    <property type="match status" value="1"/>
</dbReference>
<dbReference type="SUPFAM" id="SSF46785">
    <property type="entry name" value="Winged helix' DNA-binding domain"/>
    <property type="match status" value="1"/>
</dbReference>
<dbReference type="PANTHER" id="PTHR33221:SF5">
    <property type="entry name" value="HTH-TYPE TRANSCRIPTIONAL REGULATOR ISCR"/>
    <property type="match status" value="1"/>
</dbReference>
<dbReference type="InterPro" id="IPR036390">
    <property type="entry name" value="WH_DNA-bd_sf"/>
</dbReference>
<dbReference type="AlphaFoldDB" id="A0A7C4AQR6"/>
<accession>A0A7C4AQR6</accession>
<name>A0A7C4AQR6_9BACT</name>
<dbReference type="GO" id="GO:0003700">
    <property type="term" value="F:DNA-binding transcription factor activity"/>
    <property type="evidence" value="ECO:0007669"/>
    <property type="project" value="TreeGrafter"/>
</dbReference>
<dbReference type="Gene3D" id="1.10.10.10">
    <property type="entry name" value="Winged helix-like DNA-binding domain superfamily/Winged helix DNA-binding domain"/>
    <property type="match status" value="1"/>
</dbReference>
<sequence length="155" mass="17492">MRITTTSRYGVRAIFDVAYHGGGQPTQIKDISRRQRISQRYLEQIFNKLLKAGLLKSRRGPRGGYVLARDPSQISVGDIIAAAQGPIVPVKCLDRSAECPPHCEISENCVTVHIWQETQKLLNDYYNSVTVGDLCALARKQGVPRDIDHKYMYFI</sequence>
<keyword evidence="1" id="KW-0238">DNA-binding</keyword>
<dbReference type="GO" id="GO:0005829">
    <property type="term" value="C:cytosol"/>
    <property type="evidence" value="ECO:0007669"/>
    <property type="project" value="TreeGrafter"/>
</dbReference>
<gene>
    <name evidence="2" type="ORF">ENV54_02435</name>
</gene>
<dbReference type="InterPro" id="IPR036388">
    <property type="entry name" value="WH-like_DNA-bd_sf"/>
</dbReference>
<dbReference type="PANTHER" id="PTHR33221">
    <property type="entry name" value="WINGED HELIX-TURN-HELIX TRANSCRIPTIONAL REGULATOR, RRF2 FAMILY"/>
    <property type="match status" value="1"/>
</dbReference>
<comment type="caution">
    <text evidence="2">The sequence shown here is derived from an EMBL/GenBank/DDBJ whole genome shotgun (WGS) entry which is preliminary data.</text>
</comment>
<dbReference type="EMBL" id="DTGT01000079">
    <property type="protein sequence ID" value="HGH60139.1"/>
    <property type="molecule type" value="Genomic_DNA"/>
</dbReference>
<dbReference type="InterPro" id="IPR000944">
    <property type="entry name" value="Tscrpt_reg_Rrf2"/>
</dbReference>
<protein>
    <submittedName>
        <fullName evidence="2">RrF2 family transcriptional regulator</fullName>
    </submittedName>
</protein>
<organism evidence="2">
    <name type="scientific">Desulfomonile tiedjei</name>
    <dbReference type="NCBI Taxonomy" id="2358"/>
    <lineage>
        <taxon>Bacteria</taxon>
        <taxon>Pseudomonadati</taxon>
        <taxon>Thermodesulfobacteriota</taxon>
        <taxon>Desulfomonilia</taxon>
        <taxon>Desulfomonilales</taxon>
        <taxon>Desulfomonilaceae</taxon>
        <taxon>Desulfomonile</taxon>
    </lineage>
</organism>
<dbReference type="GO" id="GO:0003677">
    <property type="term" value="F:DNA binding"/>
    <property type="evidence" value="ECO:0007669"/>
    <property type="project" value="UniProtKB-KW"/>
</dbReference>
<reference evidence="2" key="1">
    <citation type="journal article" date="2020" name="mSystems">
        <title>Genome- and Community-Level Interaction Insights into Carbon Utilization and Element Cycling Functions of Hydrothermarchaeota in Hydrothermal Sediment.</title>
        <authorList>
            <person name="Zhou Z."/>
            <person name="Liu Y."/>
            <person name="Xu W."/>
            <person name="Pan J."/>
            <person name="Luo Z.H."/>
            <person name="Li M."/>
        </authorList>
    </citation>
    <scope>NUCLEOTIDE SEQUENCE [LARGE SCALE GENOMIC DNA]</scope>
    <source>
        <strain evidence="2">SpSt-769</strain>
    </source>
</reference>